<organism evidence="2 3">
    <name type="scientific">Sclerotinia borealis (strain F-4128)</name>
    <dbReference type="NCBI Taxonomy" id="1432307"/>
    <lineage>
        <taxon>Eukaryota</taxon>
        <taxon>Fungi</taxon>
        <taxon>Dikarya</taxon>
        <taxon>Ascomycota</taxon>
        <taxon>Pezizomycotina</taxon>
        <taxon>Leotiomycetes</taxon>
        <taxon>Helotiales</taxon>
        <taxon>Sclerotiniaceae</taxon>
        <taxon>Sclerotinia</taxon>
    </lineage>
</organism>
<gene>
    <name evidence="2" type="ORF">SBOR_3314</name>
</gene>
<dbReference type="Proteomes" id="UP000019487">
    <property type="component" value="Unassembled WGS sequence"/>
</dbReference>
<dbReference type="HOGENOM" id="CLU_2005246_0_0_1"/>
<dbReference type="AlphaFoldDB" id="W9CNP0"/>
<evidence type="ECO:0000256" key="1">
    <source>
        <dbReference type="SAM" id="MobiDB-lite"/>
    </source>
</evidence>
<reference evidence="2 3" key="1">
    <citation type="journal article" date="2014" name="Genome Announc.">
        <title>Draft genome sequence of Sclerotinia borealis, a psychrophilic plant pathogenic fungus.</title>
        <authorList>
            <person name="Mardanov A.V."/>
            <person name="Beletsky A.V."/>
            <person name="Kadnikov V.V."/>
            <person name="Ignatov A.N."/>
            <person name="Ravin N.V."/>
        </authorList>
    </citation>
    <scope>NUCLEOTIDE SEQUENCE [LARGE SCALE GENOMIC DNA]</scope>
    <source>
        <strain evidence="3">F-4157</strain>
    </source>
</reference>
<keyword evidence="3" id="KW-1185">Reference proteome</keyword>
<feature type="compositionally biased region" description="Basic and acidic residues" evidence="1">
    <location>
        <begin position="89"/>
        <end position="103"/>
    </location>
</feature>
<evidence type="ECO:0000313" key="2">
    <source>
        <dbReference type="EMBL" id="ESZ96259.1"/>
    </source>
</evidence>
<protein>
    <submittedName>
        <fullName evidence="2">Uncharacterized protein</fullName>
    </submittedName>
</protein>
<sequence length="124" mass="13751">MSRQTSEIPQTQTQTQTRRALQDTIEDLKVDVQTFLDKGWFTSEEMEFIYSLEGVEGGRNGDGDGGGGRGARDGERGRGITGEAGRASGIRDEGGRGSGDRGEREWEWENWVRLMLGWLLALTL</sequence>
<accession>W9CNP0</accession>
<comment type="caution">
    <text evidence="2">The sequence shown here is derived from an EMBL/GenBank/DDBJ whole genome shotgun (WGS) entry which is preliminary data.</text>
</comment>
<evidence type="ECO:0000313" key="3">
    <source>
        <dbReference type="Proteomes" id="UP000019487"/>
    </source>
</evidence>
<name>W9CNP0_SCLBF</name>
<feature type="compositionally biased region" description="Gly residues" evidence="1">
    <location>
        <begin position="55"/>
        <end position="69"/>
    </location>
</feature>
<dbReference type="EMBL" id="AYSA01000145">
    <property type="protein sequence ID" value="ESZ96259.1"/>
    <property type="molecule type" value="Genomic_DNA"/>
</dbReference>
<proteinExistence type="predicted"/>
<feature type="region of interest" description="Disordered" evidence="1">
    <location>
        <begin position="54"/>
        <end position="103"/>
    </location>
</feature>